<protein>
    <submittedName>
        <fullName evidence="2">Uncharacterized protein</fullName>
    </submittedName>
</protein>
<keyword evidence="3" id="KW-1185">Reference proteome</keyword>
<feature type="transmembrane region" description="Helical" evidence="1">
    <location>
        <begin position="57"/>
        <end position="76"/>
    </location>
</feature>
<name>A0A6H1UJN4_9GAMM</name>
<proteinExistence type="predicted"/>
<sequence>MSHFIRQLSHSRLEKLFFIFFSVSLFIFSVAVIDVILSSSADRPWQSDFWQQGEVLSTALTLGGSICIGYVFHILARMSQKIRFDSLVSKQLQLSVYRLEQLLESLLLLDSQHPQNPKVCYGMMLDNIAEAPFVDNQPQIPSTAGKLSLPIRIDMADNFAKHVAIMEGVALQLRQLQALSGRWKSDQNDHIDALLKLLNGFNSELLINTQQEKWAKLHNAYRPLCQYLAKGN</sequence>
<keyword evidence="1" id="KW-0812">Transmembrane</keyword>
<feature type="transmembrane region" description="Helical" evidence="1">
    <location>
        <begin position="16"/>
        <end position="37"/>
    </location>
</feature>
<evidence type="ECO:0000313" key="3">
    <source>
        <dbReference type="Proteomes" id="UP000501602"/>
    </source>
</evidence>
<dbReference type="EMBL" id="CP051180">
    <property type="protein sequence ID" value="QIZ78523.1"/>
    <property type="molecule type" value="Genomic_DNA"/>
</dbReference>
<dbReference type="RefSeq" id="WP_168662566.1">
    <property type="nucleotide sequence ID" value="NZ_CP051180.1"/>
</dbReference>
<gene>
    <name evidence="2" type="ORF">HER31_17445</name>
</gene>
<organism evidence="2 3">
    <name type="scientific">Ferrimonas lipolytica</name>
    <dbReference type="NCBI Taxonomy" id="2724191"/>
    <lineage>
        <taxon>Bacteria</taxon>
        <taxon>Pseudomonadati</taxon>
        <taxon>Pseudomonadota</taxon>
        <taxon>Gammaproteobacteria</taxon>
        <taxon>Alteromonadales</taxon>
        <taxon>Ferrimonadaceae</taxon>
        <taxon>Ferrimonas</taxon>
    </lineage>
</organism>
<keyword evidence="1" id="KW-1133">Transmembrane helix</keyword>
<reference evidence="2 3" key="1">
    <citation type="submission" date="2020-04" db="EMBL/GenBank/DDBJ databases">
        <title>Ferrimonas sp. S7 isolated from sea water.</title>
        <authorList>
            <person name="Bae S.S."/>
            <person name="Baek K."/>
        </authorList>
    </citation>
    <scope>NUCLEOTIDE SEQUENCE [LARGE SCALE GENOMIC DNA]</scope>
    <source>
        <strain evidence="2 3">S7</strain>
    </source>
</reference>
<evidence type="ECO:0000313" key="2">
    <source>
        <dbReference type="EMBL" id="QIZ78523.1"/>
    </source>
</evidence>
<dbReference type="Proteomes" id="UP000501602">
    <property type="component" value="Chromosome"/>
</dbReference>
<evidence type="ECO:0000256" key="1">
    <source>
        <dbReference type="SAM" id="Phobius"/>
    </source>
</evidence>
<keyword evidence="1" id="KW-0472">Membrane</keyword>
<dbReference type="AlphaFoldDB" id="A0A6H1UJN4"/>
<accession>A0A6H1UJN4</accession>
<dbReference type="KEGG" id="fes:HER31_17445"/>